<evidence type="ECO:0000313" key="1">
    <source>
        <dbReference type="EMBL" id="CAB4263518.1"/>
    </source>
</evidence>
<keyword evidence="4" id="KW-1185">Reference proteome</keyword>
<evidence type="ECO:0000313" key="4">
    <source>
        <dbReference type="Proteomes" id="UP000507245"/>
    </source>
</evidence>
<gene>
    <name evidence="1" type="ORF">CURHAP_LOCUS3882</name>
    <name evidence="2" type="ORF">ORAREDHAP_LOCUS3948</name>
</gene>
<evidence type="ECO:0000313" key="2">
    <source>
        <dbReference type="EMBL" id="CAB4294109.1"/>
    </source>
</evidence>
<dbReference type="AlphaFoldDB" id="A0A6J5VXW5"/>
<evidence type="ECO:0000313" key="3">
    <source>
        <dbReference type="Proteomes" id="UP000507222"/>
    </source>
</evidence>
<reference evidence="4" key="1">
    <citation type="journal article" date="2020" name="Genome Biol.">
        <title>Gamete binning: chromosome-level and haplotype-resolved genome assembly enabled by high-throughput single-cell sequencing of gamete genomes.</title>
        <authorList>
            <person name="Campoy J.A."/>
            <person name="Sun H."/>
            <person name="Goel M."/>
            <person name="Jiao W.-B."/>
            <person name="Folz-Donahue K."/>
            <person name="Wang N."/>
            <person name="Rubio M."/>
            <person name="Liu C."/>
            <person name="Kukat C."/>
            <person name="Ruiz D."/>
            <person name="Huettel B."/>
            <person name="Schneeberger K."/>
        </authorList>
    </citation>
    <scope>NUCLEOTIDE SEQUENCE [LARGE SCALE GENOMIC DNA]</scope>
    <source>
        <strain evidence="4">cv. Rojo Pasion</strain>
    </source>
</reference>
<organism evidence="2 4">
    <name type="scientific">Prunus armeniaca</name>
    <name type="common">Apricot</name>
    <name type="synonym">Armeniaca vulgaris</name>
    <dbReference type="NCBI Taxonomy" id="36596"/>
    <lineage>
        <taxon>Eukaryota</taxon>
        <taxon>Viridiplantae</taxon>
        <taxon>Streptophyta</taxon>
        <taxon>Embryophyta</taxon>
        <taxon>Tracheophyta</taxon>
        <taxon>Spermatophyta</taxon>
        <taxon>Magnoliopsida</taxon>
        <taxon>eudicotyledons</taxon>
        <taxon>Gunneridae</taxon>
        <taxon>Pentapetalae</taxon>
        <taxon>rosids</taxon>
        <taxon>fabids</taxon>
        <taxon>Rosales</taxon>
        <taxon>Rosaceae</taxon>
        <taxon>Amygdaloideae</taxon>
        <taxon>Amygdaleae</taxon>
        <taxon>Prunus</taxon>
    </lineage>
</organism>
<dbReference type="Proteomes" id="UP000507222">
    <property type="component" value="Unassembled WGS sequence"/>
</dbReference>
<reference evidence="2 3" key="2">
    <citation type="submission" date="2020-05" db="EMBL/GenBank/DDBJ databases">
        <authorList>
            <person name="Campoy J."/>
            <person name="Schneeberger K."/>
            <person name="Spophaly S."/>
        </authorList>
    </citation>
    <scope>NUCLEOTIDE SEQUENCE [LARGE SCALE GENOMIC DNA]</scope>
    <source>
        <strain evidence="2">PruArmRojPasFocal</strain>
    </source>
</reference>
<accession>A0A6J5VXW5</accession>
<name>A0A6J5VXW5_PRUAR</name>
<proteinExistence type="predicted"/>
<dbReference type="EMBL" id="CAEKKB010000001">
    <property type="protein sequence ID" value="CAB4294109.1"/>
    <property type="molecule type" value="Genomic_DNA"/>
</dbReference>
<dbReference type="EMBL" id="CAEKDK010000001">
    <property type="protein sequence ID" value="CAB4263518.1"/>
    <property type="molecule type" value="Genomic_DNA"/>
</dbReference>
<dbReference type="Proteomes" id="UP000507245">
    <property type="component" value="Unassembled WGS sequence"/>
</dbReference>
<sequence length="66" mass="7709">MKTLIRQTQAKTEACGFRWEKAKAEMWPMCQDPAPRTVVVSQLSRCQTQRWANGIEVEAQKSHRYL</sequence>
<protein>
    <submittedName>
        <fullName evidence="2">Uncharacterized protein</fullName>
    </submittedName>
</protein>